<name>D8U846_VOLCA</name>
<dbReference type="Proteomes" id="UP000001058">
    <property type="component" value="Unassembled WGS sequence"/>
</dbReference>
<dbReference type="KEGG" id="vcn:VOLCADRAFT_106552"/>
<protein>
    <recommendedName>
        <fullName evidence="1">Pherophorin domain-containing protein</fullName>
    </recommendedName>
</protein>
<feature type="domain" description="Pherophorin" evidence="1">
    <location>
        <begin position="135"/>
        <end position="196"/>
    </location>
</feature>
<dbReference type="InterPro" id="IPR024616">
    <property type="entry name" value="Pherophorin"/>
</dbReference>
<sequence>MCIIFLQPSLPNTMPTSTTTTTTTVVTAFHISSTILISTPNKYAFFTATCIPAPIQPSTSASFQPSTSFTFPAPVTHAINLTTLTAGARASCIKTPKPAITHCIKTTIPRTPKAPKPVSPPPPSPGGNSILANDFPFLDCKGSTATSPYRMSSLSGPFNVTSFTATYCFTAALSSSPVPDSSCSSTTVDKIAFILVASPTGCTQHSFPSWSATFGVEYRKKSWG</sequence>
<dbReference type="RefSeq" id="XP_002954826.1">
    <property type="nucleotide sequence ID" value="XM_002954780.1"/>
</dbReference>
<dbReference type="AlphaFoldDB" id="D8U846"/>
<organism evidence="3">
    <name type="scientific">Volvox carteri f. nagariensis</name>
    <dbReference type="NCBI Taxonomy" id="3068"/>
    <lineage>
        <taxon>Eukaryota</taxon>
        <taxon>Viridiplantae</taxon>
        <taxon>Chlorophyta</taxon>
        <taxon>core chlorophytes</taxon>
        <taxon>Chlorophyceae</taxon>
        <taxon>CS clade</taxon>
        <taxon>Chlamydomonadales</taxon>
        <taxon>Volvocaceae</taxon>
        <taxon>Volvox</taxon>
    </lineage>
</organism>
<dbReference type="EMBL" id="GL378367">
    <property type="protein sequence ID" value="EFJ44025.1"/>
    <property type="molecule type" value="Genomic_DNA"/>
</dbReference>
<evidence type="ECO:0000313" key="3">
    <source>
        <dbReference type="Proteomes" id="UP000001058"/>
    </source>
</evidence>
<accession>D8U846</accession>
<reference evidence="2 3" key="1">
    <citation type="journal article" date="2010" name="Science">
        <title>Genomic analysis of organismal complexity in the multicellular green alga Volvox carteri.</title>
        <authorList>
            <person name="Prochnik S.E."/>
            <person name="Umen J."/>
            <person name="Nedelcu A.M."/>
            <person name="Hallmann A."/>
            <person name="Miller S.M."/>
            <person name="Nishii I."/>
            <person name="Ferris P."/>
            <person name="Kuo A."/>
            <person name="Mitros T."/>
            <person name="Fritz-Laylin L.K."/>
            <person name="Hellsten U."/>
            <person name="Chapman J."/>
            <person name="Simakov O."/>
            <person name="Rensing S.A."/>
            <person name="Terry A."/>
            <person name="Pangilinan J."/>
            <person name="Kapitonov V."/>
            <person name="Jurka J."/>
            <person name="Salamov A."/>
            <person name="Shapiro H."/>
            <person name="Schmutz J."/>
            <person name="Grimwood J."/>
            <person name="Lindquist E."/>
            <person name="Lucas S."/>
            <person name="Grigoriev I.V."/>
            <person name="Schmitt R."/>
            <person name="Kirk D."/>
            <person name="Rokhsar D.S."/>
        </authorList>
    </citation>
    <scope>NUCLEOTIDE SEQUENCE [LARGE SCALE GENOMIC DNA]</scope>
    <source>
        <strain evidence="3">f. Nagariensis / Eve</strain>
    </source>
</reference>
<dbReference type="GeneID" id="9621553"/>
<evidence type="ECO:0000313" key="2">
    <source>
        <dbReference type="EMBL" id="EFJ44025.1"/>
    </source>
</evidence>
<keyword evidence="3" id="KW-1185">Reference proteome</keyword>
<gene>
    <name evidence="2" type="ORF">VOLCADRAFT_106552</name>
</gene>
<dbReference type="InParanoid" id="D8U846"/>
<proteinExistence type="predicted"/>
<dbReference type="Pfam" id="PF12499">
    <property type="entry name" value="DUF3707"/>
    <property type="match status" value="1"/>
</dbReference>
<evidence type="ECO:0000259" key="1">
    <source>
        <dbReference type="Pfam" id="PF12499"/>
    </source>
</evidence>